<gene>
    <name evidence="1" type="ORF">QFC24_003502</name>
</gene>
<keyword evidence="2" id="KW-1185">Reference proteome</keyword>
<dbReference type="Proteomes" id="UP001234202">
    <property type="component" value="Unassembled WGS sequence"/>
</dbReference>
<reference evidence="1" key="1">
    <citation type="submission" date="2023-04" db="EMBL/GenBank/DDBJ databases">
        <title>Draft Genome sequencing of Naganishia species isolated from polar environments using Oxford Nanopore Technology.</title>
        <authorList>
            <person name="Leo P."/>
            <person name="Venkateswaran K."/>
        </authorList>
    </citation>
    <scope>NUCLEOTIDE SEQUENCE</scope>
    <source>
        <strain evidence="1">DBVPG 5303</strain>
    </source>
</reference>
<sequence>MVQSQLRPKASEDDVDKKAVHTTSLESTKDLRRSSIPQQLPQLAYQHEDTRETQEVWSGETLQIEEPRAGTINRVYTDYPEGGFGWVVVFCMSLGLFLSGFATHSVGGLIFLQGFVFAISGAVVFLTAYTLPTQYFMKKRGLTAGITSCGGGVGGAVWSIAIEKMIASWGLPWSLRFVGLSVLILGVVSSCFSIRILRSTDSSPLAEKPAALTLRPGYTRPSLAANPSNSRDPESTLISEAPEKSIFRSSKYTRILFAWLIASYPFLIPPYFISQYASSIGLSSAQGALYAALFNVASAVGRLAFGLLADFATGNLNAWIFSLVIIALSSICIWPYAVTPGLIIL</sequence>
<organism evidence="1 2">
    <name type="scientific">Naganishia onofrii</name>
    <dbReference type="NCBI Taxonomy" id="1851511"/>
    <lineage>
        <taxon>Eukaryota</taxon>
        <taxon>Fungi</taxon>
        <taxon>Dikarya</taxon>
        <taxon>Basidiomycota</taxon>
        <taxon>Agaricomycotina</taxon>
        <taxon>Tremellomycetes</taxon>
        <taxon>Filobasidiales</taxon>
        <taxon>Filobasidiaceae</taxon>
        <taxon>Naganishia</taxon>
    </lineage>
</organism>
<protein>
    <submittedName>
        <fullName evidence="1">Uncharacterized protein</fullName>
    </submittedName>
</protein>
<evidence type="ECO:0000313" key="2">
    <source>
        <dbReference type="Proteomes" id="UP001234202"/>
    </source>
</evidence>
<name>A0ACC2XI95_9TREE</name>
<dbReference type="EMBL" id="JASBWV010000011">
    <property type="protein sequence ID" value="KAJ9123728.1"/>
    <property type="molecule type" value="Genomic_DNA"/>
</dbReference>
<proteinExistence type="predicted"/>
<comment type="caution">
    <text evidence="1">The sequence shown here is derived from an EMBL/GenBank/DDBJ whole genome shotgun (WGS) entry which is preliminary data.</text>
</comment>
<accession>A0ACC2XI95</accession>
<evidence type="ECO:0000313" key="1">
    <source>
        <dbReference type="EMBL" id="KAJ9123728.1"/>
    </source>
</evidence>